<name>A0A2P2L3J7_RHIMU</name>
<organism evidence="1">
    <name type="scientific">Rhizophora mucronata</name>
    <name type="common">Asiatic mangrove</name>
    <dbReference type="NCBI Taxonomy" id="61149"/>
    <lineage>
        <taxon>Eukaryota</taxon>
        <taxon>Viridiplantae</taxon>
        <taxon>Streptophyta</taxon>
        <taxon>Embryophyta</taxon>
        <taxon>Tracheophyta</taxon>
        <taxon>Spermatophyta</taxon>
        <taxon>Magnoliopsida</taxon>
        <taxon>eudicotyledons</taxon>
        <taxon>Gunneridae</taxon>
        <taxon>Pentapetalae</taxon>
        <taxon>rosids</taxon>
        <taxon>fabids</taxon>
        <taxon>Malpighiales</taxon>
        <taxon>Rhizophoraceae</taxon>
        <taxon>Rhizophora</taxon>
    </lineage>
</organism>
<dbReference type="EMBL" id="GGEC01032069">
    <property type="protein sequence ID" value="MBX12553.1"/>
    <property type="molecule type" value="Transcribed_RNA"/>
</dbReference>
<protein>
    <submittedName>
        <fullName evidence="1">Putative E3 ubiquitin-protein ligase XBAT35 isoform X1</fullName>
    </submittedName>
</protein>
<evidence type="ECO:0000313" key="1">
    <source>
        <dbReference type="EMBL" id="MBX12553.1"/>
    </source>
</evidence>
<accession>A0A2P2L3J7</accession>
<reference evidence="1" key="1">
    <citation type="submission" date="2018-02" db="EMBL/GenBank/DDBJ databases">
        <title>Rhizophora mucronata_Transcriptome.</title>
        <authorList>
            <person name="Meera S.P."/>
            <person name="Sreeshan A."/>
            <person name="Augustine A."/>
        </authorList>
    </citation>
    <scope>NUCLEOTIDE SEQUENCE</scope>
    <source>
        <tissue evidence="1">Leaf</tissue>
    </source>
</reference>
<sequence length="14" mass="1422">MGGLSAIVTEGSNW</sequence>
<proteinExistence type="predicted"/>